<dbReference type="AlphaFoldDB" id="A0A537J5C5"/>
<keyword evidence="3 6" id="KW-0067">ATP-binding</keyword>
<evidence type="ECO:0000256" key="3">
    <source>
        <dbReference type="ARBA" id="ARBA00022840"/>
    </source>
</evidence>
<dbReference type="Pfam" id="PF00005">
    <property type="entry name" value="ABC_tran"/>
    <property type="match status" value="1"/>
</dbReference>
<comment type="caution">
    <text evidence="6">The sequence shown here is derived from an EMBL/GenBank/DDBJ whole genome shotgun (WGS) entry which is preliminary data.</text>
</comment>
<proteinExistence type="predicted"/>
<evidence type="ECO:0000259" key="5">
    <source>
        <dbReference type="PROSITE" id="PS50893"/>
    </source>
</evidence>
<name>A0A537J5C5_9BACT</name>
<dbReference type="InterPro" id="IPR027417">
    <property type="entry name" value="P-loop_NTPase"/>
</dbReference>
<dbReference type="SUPFAM" id="SSF52540">
    <property type="entry name" value="P-loop containing nucleoside triphosphate hydrolases"/>
    <property type="match status" value="1"/>
</dbReference>
<dbReference type="GO" id="GO:0005886">
    <property type="term" value="C:plasma membrane"/>
    <property type="evidence" value="ECO:0007669"/>
    <property type="project" value="TreeGrafter"/>
</dbReference>
<sequence>MPRSRAGRDGNRRGSPVDDAAPVLSTADLTRHFGMVKAVDGITVEIARGALVGIVGANGSGKTTFLNLITGYLTPDRGRIEFMGRETTGLPPRAVTKLGIARSFQVPQLYTGLSVPPRVAEGLQILERFGLGSYADRPVGQLAEGGRKLLDIALSFALRPRLLLMDEPTSGVSIDDKGPVMDTLVGVLRQSDVTTIFVEHDMDVVQRYARRVLVFDNGRVIAQGETGRVLADAEVRKAILGHA</sequence>
<dbReference type="PROSITE" id="PS50893">
    <property type="entry name" value="ABC_TRANSPORTER_2"/>
    <property type="match status" value="1"/>
</dbReference>
<dbReference type="PANTHER" id="PTHR45772:SF9">
    <property type="entry name" value="CONSERVED COMPONENT OF ABC TRANSPORTER FOR NATURAL AMINO ACIDS"/>
    <property type="match status" value="1"/>
</dbReference>
<evidence type="ECO:0000313" key="7">
    <source>
        <dbReference type="Proteomes" id="UP000320048"/>
    </source>
</evidence>
<evidence type="ECO:0000256" key="4">
    <source>
        <dbReference type="SAM" id="MobiDB-lite"/>
    </source>
</evidence>
<evidence type="ECO:0000256" key="1">
    <source>
        <dbReference type="ARBA" id="ARBA00022448"/>
    </source>
</evidence>
<evidence type="ECO:0000313" key="6">
    <source>
        <dbReference type="EMBL" id="TMI78693.1"/>
    </source>
</evidence>
<dbReference type="Gene3D" id="3.40.50.300">
    <property type="entry name" value="P-loop containing nucleotide triphosphate hydrolases"/>
    <property type="match status" value="1"/>
</dbReference>
<dbReference type="InterPro" id="IPR003439">
    <property type="entry name" value="ABC_transporter-like_ATP-bd"/>
</dbReference>
<reference evidence="6 7" key="1">
    <citation type="journal article" date="2019" name="Nat. Microbiol.">
        <title>Mediterranean grassland soil C-N compound turnover is dependent on rainfall and depth, and is mediated by genomically divergent microorganisms.</title>
        <authorList>
            <person name="Diamond S."/>
            <person name="Andeer P.F."/>
            <person name="Li Z."/>
            <person name="Crits-Christoph A."/>
            <person name="Burstein D."/>
            <person name="Anantharaman K."/>
            <person name="Lane K.R."/>
            <person name="Thomas B.C."/>
            <person name="Pan C."/>
            <person name="Northen T.R."/>
            <person name="Banfield J.F."/>
        </authorList>
    </citation>
    <scope>NUCLEOTIDE SEQUENCE [LARGE SCALE GENOMIC DNA]</scope>
    <source>
        <strain evidence="6">NP_7</strain>
    </source>
</reference>
<keyword evidence="2" id="KW-0547">Nucleotide-binding</keyword>
<dbReference type="Proteomes" id="UP000320048">
    <property type="component" value="Unassembled WGS sequence"/>
</dbReference>
<dbReference type="GO" id="GO:0016887">
    <property type="term" value="F:ATP hydrolysis activity"/>
    <property type="evidence" value="ECO:0007669"/>
    <property type="project" value="InterPro"/>
</dbReference>
<accession>A0A537J5C5</accession>
<feature type="domain" description="ABC transporter" evidence="5">
    <location>
        <begin position="24"/>
        <end position="242"/>
    </location>
</feature>
<gene>
    <name evidence="6" type="ORF">E6H04_11970</name>
</gene>
<dbReference type="GO" id="GO:0005524">
    <property type="term" value="F:ATP binding"/>
    <property type="evidence" value="ECO:0007669"/>
    <property type="project" value="UniProtKB-KW"/>
</dbReference>
<evidence type="ECO:0000256" key="2">
    <source>
        <dbReference type="ARBA" id="ARBA00022741"/>
    </source>
</evidence>
<protein>
    <submittedName>
        <fullName evidence="6">ABC transporter ATP-binding protein</fullName>
    </submittedName>
</protein>
<organism evidence="6 7">
    <name type="scientific">Candidatus Segetimicrobium genomatis</name>
    <dbReference type="NCBI Taxonomy" id="2569760"/>
    <lineage>
        <taxon>Bacteria</taxon>
        <taxon>Bacillati</taxon>
        <taxon>Candidatus Sysuimicrobiota</taxon>
        <taxon>Candidatus Sysuimicrobiia</taxon>
        <taxon>Candidatus Sysuimicrobiales</taxon>
        <taxon>Candidatus Segetimicrobiaceae</taxon>
        <taxon>Candidatus Segetimicrobium</taxon>
    </lineage>
</organism>
<feature type="compositionally biased region" description="Basic and acidic residues" evidence="4">
    <location>
        <begin position="1"/>
        <end position="16"/>
    </location>
</feature>
<dbReference type="PANTHER" id="PTHR45772">
    <property type="entry name" value="CONSERVED COMPONENT OF ABC TRANSPORTER FOR NATURAL AMINO ACIDS-RELATED"/>
    <property type="match status" value="1"/>
</dbReference>
<dbReference type="SMART" id="SM00382">
    <property type="entry name" value="AAA"/>
    <property type="match status" value="1"/>
</dbReference>
<dbReference type="EMBL" id="VBAO01000350">
    <property type="protein sequence ID" value="TMI78693.1"/>
    <property type="molecule type" value="Genomic_DNA"/>
</dbReference>
<dbReference type="InterPro" id="IPR003593">
    <property type="entry name" value="AAA+_ATPase"/>
</dbReference>
<feature type="region of interest" description="Disordered" evidence="4">
    <location>
        <begin position="1"/>
        <end position="21"/>
    </location>
</feature>
<dbReference type="InterPro" id="IPR051120">
    <property type="entry name" value="ABC_AA/LPS_Transport"/>
</dbReference>
<keyword evidence="1" id="KW-0813">Transport</keyword>